<sequence length="151" mass="16660">MDVEEAVRAARARFLESDDVPSPDGTPPGHDMQWPGTELLRSEWFADVQQSVIGRRLTMSARDYVGLLSTISAHLELPASGQERVYGRIMQVLPEIAEIAADITVHLALRRCEQQCLDNQMFAAGDGHLDMPRALVTEGSRIAGACIRTCR</sequence>
<proteinExistence type="predicted"/>
<evidence type="ECO:0000256" key="1">
    <source>
        <dbReference type="SAM" id="MobiDB-lite"/>
    </source>
</evidence>
<name>A0ABU5JPT1_9ACTN</name>
<dbReference type="RefSeq" id="WP_322444082.1">
    <property type="nucleotide sequence ID" value="NZ_JAXOTQ010000093.1"/>
</dbReference>
<dbReference type="EMBL" id="JAXOTQ010000093">
    <property type="protein sequence ID" value="MDZ5494630.1"/>
    <property type="molecule type" value="Genomic_DNA"/>
</dbReference>
<gene>
    <name evidence="2" type="ORF">U2F25_35240</name>
</gene>
<keyword evidence="3" id="KW-1185">Reference proteome</keyword>
<reference evidence="2 3" key="1">
    <citation type="submission" date="2023-12" db="EMBL/GenBank/DDBJ databases">
        <title>Micromonospora sp. nov., isolated from Atacama Desert.</title>
        <authorList>
            <person name="Carro L."/>
            <person name="Golinska P."/>
            <person name="Klenk H.-P."/>
            <person name="Goodfellow M."/>
        </authorList>
    </citation>
    <scope>NUCLEOTIDE SEQUENCE [LARGE SCALE GENOMIC DNA]</scope>
    <source>
        <strain evidence="2 3">4G53</strain>
    </source>
</reference>
<evidence type="ECO:0000313" key="2">
    <source>
        <dbReference type="EMBL" id="MDZ5494630.1"/>
    </source>
</evidence>
<feature type="region of interest" description="Disordered" evidence="1">
    <location>
        <begin position="14"/>
        <end position="33"/>
    </location>
</feature>
<evidence type="ECO:0000313" key="3">
    <source>
        <dbReference type="Proteomes" id="UP001290101"/>
    </source>
</evidence>
<organism evidence="2 3">
    <name type="scientific">Micromonospora sicca</name>
    <dbReference type="NCBI Taxonomy" id="2202420"/>
    <lineage>
        <taxon>Bacteria</taxon>
        <taxon>Bacillati</taxon>
        <taxon>Actinomycetota</taxon>
        <taxon>Actinomycetes</taxon>
        <taxon>Micromonosporales</taxon>
        <taxon>Micromonosporaceae</taxon>
        <taxon>Micromonospora</taxon>
    </lineage>
</organism>
<protein>
    <recommendedName>
        <fullName evidence="4">DUF222 domain-containing protein</fullName>
    </recommendedName>
</protein>
<comment type="caution">
    <text evidence="2">The sequence shown here is derived from an EMBL/GenBank/DDBJ whole genome shotgun (WGS) entry which is preliminary data.</text>
</comment>
<accession>A0ABU5JPT1</accession>
<evidence type="ECO:0008006" key="4">
    <source>
        <dbReference type="Google" id="ProtNLM"/>
    </source>
</evidence>
<dbReference type="Proteomes" id="UP001290101">
    <property type="component" value="Unassembled WGS sequence"/>
</dbReference>